<dbReference type="NCBIfam" id="NF038283">
    <property type="entry name" value="viperin_w_prok"/>
    <property type="match status" value="1"/>
</dbReference>
<dbReference type="STRING" id="1314781.A0A165II52"/>
<evidence type="ECO:0000256" key="1">
    <source>
        <dbReference type="ARBA" id="ARBA00001966"/>
    </source>
</evidence>
<dbReference type="InParanoid" id="A0A165II52"/>
<evidence type="ECO:0000313" key="10">
    <source>
        <dbReference type="Proteomes" id="UP000077266"/>
    </source>
</evidence>
<dbReference type="PANTHER" id="PTHR21339:SF0">
    <property type="entry name" value="S-ADENOSYLMETHIONINE-DEPENDENT NUCLEOTIDE DEHYDRATASE RSAD2"/>
    <property type="match status" value="1"/>
</dbReference>
<keyword evidence="4" id="KW-0479">Metal-binding</keyword>
<keyword evidence="5" id="KW-0408">Iron</keyword>
<keyword evidence="2" id="KW-0004">4Fe-4S</keyword>
<dbReference type="InterPro" id="IPR006638">
    <property type="entry name" value="Elp3/MiaA/NifB-like_rSAM"/>
</dbReference>
<evidence type="ECO:0000256" key="3">
    <source>
        <dbReference type="ARBA" id="ARBA00022691"/>
    </source>
</evidence>
<dbReference type="InterPro" id="IPR058240">
    <property type="entry name" value="rSAM_sf"/>
</dbReference>
<dbReference type="SMART" id="SM00729">
    <property type="entry name" value="Elp3"/>
    <property type="match status" value="1"/>
</dbReference>
<proteinExistence type="predicted"/>
<name>A0A165II52_EXIGL</name>
<keyword evidence="7" id="KW-0051">Antiviral defense</keyword>
<dbReference type="PANTHER" id="PTHR21339">
    <property type="entry name" value="RADICAL S-ADENOSYL METHIONINE DOMAIN-CONTAINING PROTEIN 2"/>
    <property type="match status" value="1"/>
</dbReference>
<dbReference type="GO" id="GO:0051539">
    <property type="term" value="F:4 iron, 4 sulfur cluster binding"/>
    <property type="evidence" value="ECO:0007669"/>
    <property type="project" value="UniProtKB-KW"/>
</dbReference>
<dbReference type="SFLD" id="SFLDG01088">
    <property type="entry name" value="antiviral_proteins"/>
    <property type="match status" value="1"/>
</dbReference>
<evidence type="ECO:0000313" key="9">
    <source>
        <dbReference type="EMBL" id="KZV93434.1"/>
    </source>
</evidence>
<dbReference type="InterPro" id="IPR007197">
    <property type="entry name" value="rSAM"/>
</dbReference>
<evidence type="ECO:0000256" key="7">
    <source>
        <dbReference type="ARBA" id="ARBA00023118"/>
    </source>
</evidence>
<comment type="cofactor">
    <cofactor evidence="1">
        <name>[4Fe-4S] cluster</name>
        <dbReference type="ChEBI" id="CHEBI:49883"/>
    </cofactor>
</comment>
<dbReference type="CDD" id="cd01335">
    <property type="entry name" value="Radical_SAM"/>
    <property type="match status" value="1"/>
</dbReference>
<dbReference type="InterPro" id="IPR051196">
    <property type="entry name" value="RSAD2/Viperin_antiviral"/>
</dbReference>
<dbReference type="SUPFAM" id="SSF102114">
    <property type="entry name" value="Radical SAM enzymes"/>
    <property type="match status" value="1"/>
</dbReference>
<evidence type="ECO:0000256" key="2">
    <source>
        <dbReference type="ARBA" id="ARBA00022485"/>
    </source>
</evidence>
<evidence type="ECO:0000256" key="4">
    <source>
        <dbReference type="ARBA" id="ARBA00022723"/>
    </source>
</evidence>
<organism evidence="9 10">
    <name type="scientific">Exidia glandulosa HHB12029</name>
    <dbReference type="NCBI Taxonomy" id="1314781"/>
    <lineage>
        <taxon>Eukaryota</taxon>
        <taxon>Fungi</taxon>
        <taxon>Dikarya</taxon>
        <taxon>Basidiomycota</taxon>
        <taxon>Agaricomycotina</taxon>
        <taxon>Agaricomycetes</taxon>
        <taxon>Auriculariales</taxon>
        <taxon>Exidiaceae</taxon>
        <taxon>Exidia</taxon>
    </lineage>
</organism>
<dbReference type="SFLD" id="SFLDF00318">
    <property type="entry name" value="Viperin"/>
    <property type="match status" value="1"/>
</dbReference>
<dbReference type="SFLD" id="SFLDS00029">
    <property type="entry name" value="Radical_SAM"/>
    <property type="match status" value="1"/>
</dbReference>
<dbReference type="Gene3D" id="3.20.20.70">
    <property type="entry name" value="Aldolase class I"/>
    <property type="match status" value="1"/>
</dbReference>
<keyword evidence="3" id="KW-0949">S-adenosyl-L-methionine</keyword>
<sequence length="308" mass="35346">MVRWLPIASRRSTTVVPVSVNYFPHRKCNYSCAFCFHTAKNMDILPLDEAKRALTLLRDAGMRKLNISGGEPFLQPKFIGEIFRFCKEELHLESTSVVNNGSKVTQKWLEEYGQYLDIMAISCDSFDPDTNVRIGRSENGSGAHIGRVFRVAQWCKDYGIRVKINTVVNKYNWEEDMTLAIEELDVFRWKVFQVLLLDGENTGDETRSLRDARDIVVTDDQFAAFLERHRDLPCLVPESNDDMRDSYLLLDEQMRFLNSTGGSKKPGRSILDVGVHEALMDAGFDEQAFLRRGGVFEWGGRRKEDLAW</sequence>
<dbReference type="PROSITE" id="PS51918">
    <property type="entry name" value="RADICAL_SAM"/>
    <property type="match status" value="1"/>
</dbReference>
<dbReference type="Pfam" id="PF04055">
    <property type="entry name" value="Radical_SAM"/>
    <property type="match status" value="1"/>
</dbReference>
<reference evidence="9 10" key="1">
    <citation type="journal article" date="2016" name="Mol. Biol. Evol.">
        <title>Comparative Genomics of Early-Diverging Mushroom-Forming Fungi Provides Insights into the Origins of Lignocellulose Decay Capabilities.</title>
        <authorList>
            <person name="Nagy L.G."/>
            <person name="Riley R."/>
            <person name="Tritt A."/>
            <person name="Adam C."/>
            <person name="Daum C."/>
            <person name="Floudas D."/>
            <person name="Sun H."/>
            <person name="Yadav J.S."/>
            <person name="Pangilinan J."/>
            <person name="Larsson K.H."/>
            <person name="Matsuura K."/>
            <person name="Barry K."/>
            <person name="Labutti K."/>
            <person name="Kuo R."/>
            <person name="Ohm R.A."/>
            <person name="Bhattacharya S.S."/>
            <person name="Shirouzu T."/>
            <person name="Yoshinaga Y."/>
            <person name="Martin F.M."/>
            <person name="Grigoriev I.V."/>
            <person name="Hibbett D.S."/>
        </authorList>
    </citation>
    <scope>NUCLEOTIDE SEQUENCE [LARGE SCALE GENOMIC DNA]</scope>
    <source>
        <strain evidence="9 10">HHB12029</strain>
    </source>
</reference>
<protein>
    <submittedName>
        <fullName evidence="9">Radical SAM enzyme</fullName>
    </submittedName>
</protein>
<dbReference type="Proteomes" id="UP000077266">
    <property type="component" value="Unassembled WGS sequence"/>
</dbReference>
<dbReference type="SFLD" id="SFLDG01067">
    <property type="entry name" value="SPASM/twitch_domain_containing"/>
    <property type="match status" value="1"/>
</dbReference>
<dbReference type="EMBL" id="KV425990">
    <property type="protein sequence ID" value="KZV93434.1"/>
    <property type="molecule type" value="Genomic_DNA"/>
</dbReference>
<evidence type="ECO:0000259" key="8">
    <source>
        <dbReference type="PROSITE" id="PS51918"/>
    </source>
</evidence>
<feature type="domain" description="Radical SAM core" evidence="8">
    <location>
        <begin position="8"/>
        <end position="235"/>
    </location>
</feature>
<evidence type="ECO:0000256" key="5">
    <source>
        <dbReference type="ARBA" id="ARBA00023004"/>
    </source>
</evidence>
<dbReference type="GO" id="GO:0003824">
    <property type="term" value="F:catalytic activity"/>
    <property type="evidence" value="ECO:0007669"/>
    <property type="project" value="InterPro"/>
</dbReference>
<accession>A0A165II52</accession>
<dbReference type="InterPro" id="IPR013785">
    <property type="entry name" value="Aldolase_TIM"/>
</dbReference>
<dbReference type="GO" id="GO:0051607">
    <property type="term" value="P:defense response to virus"/>
    <property type="evidence" value="ECO:0007669"/>
    <property type="project" value="UniProtKB-KW"/>
</dbReference>
<dbReference type="AlphaFoldDB" id="A0A165II52"/>
<gene>
    <name evidence="9" type="ORF">EXIGLDRAFT_45354</name>
</gene>
<evidence type="ECO:0000256" key="6">
    <source>
        <dbReference type="ARBA" id="ARBA00023014"/>
    </source>
</evidence>
<keyword evidence="10" id="KW-1185">Reference proteome</keyword>
<dbReference type="OrthoDB" id="549750at2759"/>
<dbReference type="GO" id="GO:0046872">
    <property type="term" value="F:metal ion binding"/>
    <property type="evidence" value="ECO:0007669"/>
    <property type="project" value="UniProtKB-KW"/>
</dbReference>
<keyword evidence="6" id="KW-0411">Iron-sulfur</keyword>